<gene>
    <name evidence="6" type="ORF">CLG96_16610</name>
</gene>
<dbReference type="InterPro" id="IPR008274">
    <property type="entry name" value="AldOxase/xan_DH_MoCoBD1"/>
</dbReference>
<keyword evidence="7" id="KW-1185">Reference proteome</keyword>
<feature type="domain" description="Cytochrome c" evidence="5">
    <location>
        <begin position="1070"/>
        <end position="1158"/>
    </location>
</feature>
<dbReference type="InterPro" id="IPR036856">
    <property type="entry name" value="Ald_Oxase/Xan_DH_a/b_sf"/>
</dbReference>
<feature type="domain" description="Cytochrome c" evidence="5">
    <location>
        <begin position="936"/>
        <end position="1044"/>
    </location>
</feature>
<dbReference type="PANTHER" id="PTHR47495:SF1">
    <property type="entry name" value="BLL3820 PROTEIN"/>
    <property type="match status" value="1"/>
</dbReference>
<dbReference type="AlphaFoldDB" id="A0A2T5FU07"/>
<dbReference type="Pfam" id="PF00034">
    <property type="entry name" value="Cytochrom_C"/>
    <property type="match status" value="1"/>
</dbReference>
<dbReference type="InterPro" id="IPR052516">
    <property type="entry name" value="N-heterocyclic_Hydroxylase"/>
</dbReference>
<dbReference type="Pfam" id="PF20256">
    <property type="entry name" value="MoCoBD_2"/>
    <property type="match status" value="2"/>
</dbReference>
<keyword evidence="3 4" id="KW-0408">Iron</keyword>
<accession>A0A2T5FU07</accession>
<protein>
    <submittedName>
        <fullName evidence="6">Aldehyde dehydrogenase</fullName>
    </submittedName>
</protein>
<dbReference type="PROSITE" id="PS51007">
    <property type="entry name" value="CYTC"/>
    <property type="match status" value="3"/>
</dbReference>
<name>A0A2T5FU07_9SPHN</name>
<dbReference type="InterPro" id="IPR046867">
    <property type="entry name" value="AldOxase/xan_DH_MoCoBD2"/>
</dbReference>
<comment type="caution">
    <text evidence="6">The sequence shown here is derived from an EMBL/GenBank/DDBJ whole genome shotgun (WGS) entry which is preliminary data.</text>
</comment>
<dbReference type="Gene3D" id="3.90.1170.50">
    <property type="entry name" value="Aldehyde oxidase/xanthine dehydrogenase, a/b hammerhead"/>
    <property type="match status" value="1"/>
</dbReference>
<dbReference type="Gene3D" id="3.30.365.10">
    <property type="entry name" value="Aldehyde oxidase/xanthine dehydrogenase, molybdopterin binding domain"/>
    <property type="match status" value="4"/>
</dbReference>
<dbReference type="GO" id="GO:0046872">
    <property type="term" value="F:metal ion binding"/>
    <property type="evidence" value="ECO:0007669"/>
    <property type="project" value="UniProtKB-KW"/>
</dbReference>
<sequence>MSIFDPAQLDRQALYALDDTLIVHGPSGADGADMPFLLIDGAGRIFGFNGHVDLGTGIRTALTQIVAEELDLPPSRVSMILGDTARTPDQSATIASDTIQTTAVPLRAAAAQARAWLAAAAAERLDVPADQLRFDEGLVGIAGDNRRLSFGELVEGHRARLVLDRETPVKPASAYRLVGTSTRRVDIPAKAAGDLTFVHDMRVPGMLHGRVVRPPYAGVDAGDFVGNSLIAVDEGSIAHIPGIIKLVVIGDFIGIVATREEWAVAAMQSLRAEWKPTPSIPDLGDLATAISANPSTARRLQDKGDVEGALDGAASRLDGTYVWPYQMHGSIGPSCAVADYHPEGLRVWTGTQNPHPLRADLARLLDLPPERIDVVRMEAAGCYGRNCADDVAADAALLSRAVGAPVRVQLSREQEHLWEPKGTGQLMQVAGALDAAGNALAYDYQSRYPSNGAPTLALLLTGKIPPIPAVFEMGDRTSIAPYDYPNMRVTIHDMPPIVRASWIRGVSALPNSFAHESWIDEAAAMAGVDPVEYRLRYLRDQRGIAVVEATAERAGWTAHTRPQTLGGEGDLLHGRGFAYALYVHSKFPGYGAAWAAWVADVTVNRRTGEVAVTKVTVGHDAGLMVNPEGVRHQIHGNVIQSTSRALKEQVTFDDVGVVASEWGGYPIITFPEVPEIDVLMLPRPDQPPLGAGESASVPSAAAIANALYDATGIRFREPPFTPEKVRAALHQAGLLTGPLDPQALPPPRRAGLWARLTALGAGAAALLAIASPWRPSIAPIERPSAGLYSAQTIERGRLLAAAGDCAVCHTAPGGITNAGGLAMETPFGTVYSTNITPDPETGIGAWSYPAFERAMRQGISRDGRHLYPAFPYTAFAKISDADMQALYAYLMAQVPVQSQPLKTKLAFPFGMRPLMAGWNSLFLKPSAWRDDPTKSAEWNRGGYLIEGLGHCAACHSPRNLMGAERKGAAHLGGAYIDGWYAPSLTRTSNSVVPWRAEDFYAYLRTGHSPLHGTAAGPMAPVIDEMRQLPDADIRAMATYLASFGDPSVTSALQAELAAAAEQRANQQMSALSGWGARIFDGACAACHSMSGVGENFAIRPSLAVNGTVNAERPDNLIRVILDGIQGEAAMANGTMPGFRANMSDRQIAELIRYVRTRFASERPAWTNLETRVGELRAQAPHRAH</sequence>
<evidence type="ECO:0000256" key="2">
    <source>
        <dbReference type="ARBA" id="ARBA00022723"/>
    </source>
</evidence>
<dbReference type="Pfam" id="PF02738">
    <property type="entry name" value="MoCoBD_1"/>
    <property type="match status" value="1"/>
</dbReference>
<evidence type="ECO:0000256" key="4">
    <source>
        <dbReference type="PROSITE-ProRule" id="PRU00433"/>
    </source>
</evidence>
<dbReference type="GO" id="GO:0020037">
    <property type="term" value="F:heme binding"/>
    <property type="evidence" value="ECO:0007669"/>
    <property type="project" value="InterPro"/>
</dbReference>
<dbReference type="Pfam" id="PF13442">
    <property type="entry name" value="Cytochrome_CBB3"/>
    <property type="match status" value="1"/>
</dbReference>
<dbReference type="InterPro" id="IPR036909">
    <property type="entry name" value="Cyt_c-like_dom_sf"/>
</dbReference>
<dbReference type="InterPro" id="IPR037165">
    <property type="entry name" value="AldOxase/xan_DH_Mopterin-bd_sf"/>
</dbReference>
<dbReference type="PANTHER" id="PTHR47495">
    <property type="entry name" value="ALDEHYDE DEHYDROGENASE"/>
    <property type="match status" value="1"/>
</dbReference>
<evidence type="ECO:0000313" key="6">
    <source>
        <dbReference type="EMBL" id="PTQ07774.1"/>
    </source>
</evidence>
<dbReference type="SUPFAM" id="SSF56003">
    <property type="entry name" value="Molybdenum cofactor-binding domain"/>
    <property type="match status" value="2"/>
</dbReference>
<dbReference type="GO" id="GO:0009055">
    <property type="term" value="F:electron transfer activity"/>
    <property type="evidence" value="ECO:0007669"/>
    <property type="project" value="InterPro"/>
</dbReference>
<dbReference type="InterPro" id="IPR009056">
    <property type="entry name" value="Cyt_c-like_dom"/>
</dbReference>
<dbReference type="SMART" id="SM01008">
    <property type="entry name" value="Ald_Xan_dh_C"/>
    <property type="match status" value="1"/>
</dbReference>
<dbReference type="SUPFAM" id="SSF54665">
    <property type="entry name" value="CO dehydrogenase molybdoprotein N-domain-like"/>
    <property type="match status" value="1"/>
</dbReference>
<dbReference type="GO" id="GO:0016491">
    <property type="term" value="F:oxidoreductase activity"/>
    <property type="evidence" value="ECO:0007669"/>
    <property type="project" value="InterPro"/>
</dbReference>
<dbReference type="EMBL" id="NWBU01000017">
    <property type="protein sequence ID" value="PTQ07774.1"/>
    <property type="molecule type" value="Genomic_DNA"/>
</dbReference>
<evidence type="ECO:0000256" key="1">
    <source>
        <dbReference type="ARBA" id="ARBA00022617"/>
    </source>
</evidence>
<evidence type="ECO:0000259" key="5">
    <source>
        <dbReference type="PROSITE" id="PS51007"/>
    </source>
</evidence>
<dbReference type="SUPFAM" id="SSF46626">
    <property type="entry name" value="Cytochrome c"/>
    <property type="match status" value="3"/>
</dbReference>
<organism evidence="6 7">
    <name type="scientific">Sphingomonas oleivorans</name>
    <dbReference type="NCBI Taxonomy" id="1735121"/>
    <lineage>
        <taxon>Bacteria</taxon>
        <taxon>Pseudomonadati</taxon>
        <taxon>Pseudomonadota</taxon>
        <taxon>Alphaproteobacteria</taxon>
        <taxon>Sphingomonadales</taxon>
        <taxon>Sphingomonadaceae</taxon>
        <taxon>Sphingomonas</taxon>
    </lineage>
</organism>
<dbReference type="Gene3D" id="1.10.760.10">
    <property type="entry name" value="Cytochrome c-like domain"/>
    <property type="match status" value="3"/>
</dbReference>
<dbReference type="RefSeq" id="WP_107969667.1">
    <property type="nucleotide sequence ID" value="NZ_NWBU01000017.1"/>
</dbReference>
<keyword evidence="2 4" id="KW-0479">Metal-binding</keyword>
<dbReference type="OrthoDB" id="9767994at2"/>
<feature type="domain" description="Cytochrome c" evidence="5">
    <location>
        <begin position="791"/>
        <end position="894"/>
    </location>
</feature>
<dbReference type="InterPro" id="IPR000674">
    <property type="entry name" value="Ald_Oxase/Xan_DH_a/b"/>
</dbReference>
<proteinExistence type="predicted"/>
<reference evidence="6 7" key="1">
    <citation type="submission" date="2017-09" db="EMBL/GenBank/DDBJ databases">
        <title>Sphingomonas panjinensis sp.nov., isolated from oil-contaminated soil.</title>
        <authorList>
            <person name="Wang L."/>
            <person name="Chen L."/>
        </authorList>
    </citation>
    <scope>NUCLEOTIDE SEQUENCE [LARGE SCALE GENOMIC DNA]</scope>
    <source>
        <strain evidence="6 7">FW-11</strain>
    </source>
</reference>
<dbReference type="Proteomes" id="UP000244162">
    <property type="component" value="Unassembled WGS sequence"/>
</dbReference>
<evidence type="ECO:0000256" key="3">
    <source>
        <dbReference type="ARBA" id="ARBA00023004"/>
    </source>
</evidence>
<keyword evidence="1 4" id="KW-0349">Heme</keyword>
<evidence type="ECO:0000313" key="7">
    <source>
        <dbReference type="Proteomes" id="UP000244162"/>
    </source>
</evidence>